<evidence type="ECO:0000313" key="2">
    <source>
        <dbReference type="Proteomes" id="UP001519460"/>
    </source>
</evidence>
<sequence length="236" mass="26661">PRKDRIIHKKGKRSGNSSFVKLRAILDTETAAQLVSVTRGGRGRNPKHFGRNWRKSSNGRTEIVECLICVVSVFRYIHGRSVELLSDQKELVGVGRTPLSLRGDCCFREFLADQMLSLWATRSNGRVPTERWGVLVLGPEKGSFRLTGQCFPQAEVNRPRHKRSKLQSLGHCPQVLLRALFQRYFSERVSQHGEDDIPKRTSAAVVQHKCVPTLETTKHTSVSGEYSYVRLSSYVG</sequence>
<feature type="non-terminal residue" evidence="1">
    <location>
        <position position="1"/>
    </location>
</feature>
<comment type="caution">
    <text evidence="1">The sequence shown here is derived from an EMBL/GenBank/DDBJ whole genome shotgun (WGS) entry which is preliminary data.</text>
</comment>
<dbReference type="Proteomes" id="UP001519460">
    <property type="component" value="Unassembled WGS sequence"/>
</dbReference>
<reference evidence="1 2" key="1">
    <citation type="journal article" date="2023" name="Sci. Data">
        <title>Genome assembly of the Korean intertidal mud-creeper Batillaria attramentaria.</title>
        <authorList>
            <person name="Patra A.K."/>
            <person name="Ho P.T."/>
            <person name="Jun S."/>
            <person name="Lee S.J."/>
            <person name="Kim Y."/>
            <person name="Won Y.J."/>
        </authorList>
    </citation>
    <scope>NUCLEOTIDE SEQUENCE [LARGE SCALE GENOMIC DNA]</scope>
    <source>
        <strain evidence="1">Wonlab-2016</strain>
    </source>
</reference>
<protein>
    <submittedName>
        <fullName evidence="1">Uncharacterized protein</fullName>
    </submittedName>
</protein>
<name>A0ABD0K5U0_9CAEN</name>
<organism evidence="1 2">
    <name type="scientific">Batillaria attramentaria</name>
    <dbReference type="NCBI Taxonomy" id="370345"/>
    <lineage>
        <taxon>Eukaryota</taxon>
        <taxon>Metazoa</taxon>
        <taxon>Spiralia</taxon>
        <taxon>Lophotrochozoa</taxon>
        <taxon>Mollusca</taxon>
        <taxon>Gastropoda</taxon>
        <taxon>Caenogastropoda</taxon>
        <taxon>Sorbeoconcha</taxon>
        <taxon>Cerithioidea</taxon>
        <taxon>Batillariidae</taxon>
        <taxon>Batillaria</taxon>
    </lineage>
</organism>
<gene>
    <name evidence="1" type="ORF">BaRGS_00025931</name>
</gene>
<evidence type="ECO:0000313" key="1">
    <source>
        <dbReference type="EMBL" id="KAK7482765.1"/>
    </source>
</evidence>
<proteinExistence type="predicted"/>
<dbReference type="AlphaFoldDB" id="A0ABD0K5U0"/>
<dbReference type="EMBL" id="JACVVK020000238">
    <property type="protein sequence ID" value="KAK7482765.1"/>
    <property type="molecule type" value="Genomic_DNA"/>
</dbReference>
<keyword evidence="2" id="KW-1185">Reference proteome</keyword>
<accession>A0ABD0K5U0</accession>